<name>A0A1H4NA91_9MICO</name>
<proteinExistence type="predicted"/>
<dbReference type="AlphaFoldDB" id="A0A1H4NA91"/>
<keyword evidence="2" id="KW-1185">Reference proteome</keyword>
<reference evidence="1 2" key="1">
    <citation type="submission" date="2016-10" db="EMBL/GenBank/DDBJ databases">
        <authorList>
            <person name="de Groot N.N."/>
        </authorList>
    </citation>
    <scope>NUCLEOTIDE SEQUENCE [LARGE SCALE GENOMIC DNA]</scope>
    <source>
        <strain evidence="1 2">DSM 21799</strain>
    </source>
</reference>
<evidence type="ECO:0000313" key="1">
    <source>
        <dbReference type="EMBL" id="SEB92169.1"/>
    </source>
</evidence>
<dbReference type="Proteomes" id="UP000199183">
    <property type="component" value="Unassembled WGS sequence"/>
</dbReference>
<dbReference type="STRING" id="640635.SAMN04489806_2131"/>
<gene>
    <name evidence="1" type="ORF">SAMN04489806_2131</name>
</gene>
<evidence type="ECO:0000313" key="2">
    <source>
        <dbReference type="Proteomes" id="UP000199183"/>
    </source>
</evidence>
<organism evidence="1 2">
    <name type="scientific">Paramicrobacterium humi</name>
    <dbReference type="NCBI Taxonomy" id="640635"/>
    <lineage>
        <taxon>Bacteria</taxon>
        <taxon>Bacillati</taxon>
        <taxon>Actinomycetota</taxon>
        <taxon>Actinomycetes</taxon>
        <taxon>Micrococcales</taxon>
        <taxon>Microbacteriaceae</taxon>
        <taxon>Paramicrobacterium</taxon>
    </lineage>
</organism>
<dbReference type="RefSeq" id="WP_091183740.1">
    <property type="nucleotide sequence ID" value="NZ_FNRY01000001.1"/>
</dbReference>
<dbReference type="OrthoDB" id="5112802at2"/>
<accession>A0A1H4NA91</accession>
<protein>
    <submittedName>
        <fullName evidence="1">Uncharacterized protein</fullName>
    </submittedName>
</protein>
<sequence length="295" mass="30597">MLVLPVANDGSFAPVTPLSSTVGATQNQLGVRLWSCANLTASAGNLKVTAWRGDYASNAFSWTTAPTLGSFASARLAATSTKALDAATTAATDPGSELRDLHRSQDLLGGVVDGTDPVTGRYSWLLSTGRSKTATTADPACAAAACSLTPGAGITGFANVFSSDMSAAASGGVSGNSVTYLAKKYYEYGTRTVKVCQERSGIWPFFGDWTDTDACGTNGLFKQYRQVDREFTGSAVPVPASGKPAAQATTLSPAAGASVDGLLRDKTGTKLQWVVLEWWGSQAPTDLEIEVFVAP</sequence>
<dbReference type="EMBL" id="FNRY01000001">
    <property type="protein sequence ID" value="SEB92169.1"/>
    <property type="molecule type" value="Genomic_DNA"/>
</dbReference>